<feature type="transmembrane region" description="Helical" evidence="6">
    <location>
        <begin position="102"/>
        <end position="119"/>
    </location>
</feature>
<dbReference type="CDD" id="cd17394">
    <property type="entry name" value="MFS_FucP_like"/>
    <property type="match status" value="1"/>
</dbReference>
<dbReference type="InterPro" id="IPR036259">
    <property type="entry name" value="MFS_trans_sf"/>
</dbReference>
<dbReference type="NCBIfam" id="TIGR00885">
    <property type="entry name" value="fucP"/>
    <property type="match status" value="1"/>
</dbReference>
<comment type="subcellular location">
    <subcellularLocation>
        <location evidence="1">Cell inner membrane</location>
        <topology evidence="1">Multi-pass membrane protein</topology>
    </subcellularLocation>
</comment>
<dbReference type="RefSeq" id="WP_304279066.1">
    <property type="nucleotide sequence ID" value="NZ_QFQZ01000044.1"/>
</dbReference>
<protein>
    <submittedName>
        <fullName evidence="8">L-fucose:H+ symporter permease</fullName>
    </submittedName>
</protein>
<evidence type="ECO:0000256" key="1">
    <source>
        <dbReference type="ARBA" id="ARBA00004429"/>
    </source>
</evidence>
<evidence type="ECO:0000313" key="9">
    <source>
        <dbReference type="Proteomes" id="UP000249393"/>
    </source>
</evidence>
<keyword evidence="5 6" id="KW-0472">Membrane</keyword>
<dbReference type="InterPro" id="IPR050375">
    <property type="entry name" value="MFS_TsgA-like"/>
</dbReference>
<evidence type="ECO:0000256" key="4">
    <source>
        <dbReference type="ARBA" id="ARBA00022989"/>
    </source>
</evidence>
<feature type="domain" description="Major facilitator superfamily (MFS) profile" evidence="7">
    <location>
        <begin position="12"/>
        <end position="428"/>
    </location>
</feature>
<feature type="transmembrane region" description="Helical" evidence="6">
    <location>
        <begin position="194"/>
        <end position="212"/>
    </location>
</feature>
<evidence type="ECO:0000313" key="8">
    <source>
        <dbReference type="EMBL" id="PZR33288.1"/>
    </source>
</evidence>
<accession>A0A2W5WHS3</accession>
<evidence type="ECO:0000256" key="5">
    <source>
        <dbReference type="ARBA" id="ARBA00023136"/>
    </source>
</evidence>
<dbReference type="Proteomes" id="UP000249393">
    <property type="component" value="Unassembled WGS sequence"/>
</dbReference>
<dbReference type="PROSITE" id="PS50850">
    <property type="entry name" value="MFS"/>
    <property type="match status" value="1"/>
</dbReference>
<evidence type="ECO:0000259" key="7">
    <source>
        <dbReference type="PROSITE" id="PS50850"/>
    </source>
</evidence>
<dbReference type="InterPro" id="IPR020846">
    <property type="entry name" value="MFS_dom"/>
</dbReference>
<feature type="transmembrane region" description="Helical" evidence="6">
    <location>
        <begin position="312"/>
        <end position="330"/>
    </location>
</feature>
<dbReference type="EMBL" id="QFQZ01000044">
    <property type="protein sequence ID" value="PZR33288.1"/>
    <property type="molecule type" value="Genomic_DNA"/>
</dbReference>
<keyword evidence="2" id="KW-1003">Cell membrane</keyword>
<evidence type="ECO:0000256" key="3">
    <source>
        <dbReference type="ARBA" id="ARBA00022692"/>
    </source>
</evidence>
<dbReference type="Gene3D" id="1.20.1250.20">
    <property type="entry name" value="MFS general substrate transporter like domains"/>
    <property type="match status" value="2"/>
</dbReference>
<feature type="transmembrane region" description="Helical" evidence="6">
    <location>
        <begin position="370"/>
        <end position="389"/>
    </location>
</feature>
<dbReference type="PANTHER" id="PTHR43702">
    <property type="entry name" value="L-FUCOSE-PROTON SYMPORTER"/>
    <property type="match status" value="1"/>
</dbReference>
<dbReference type="Pfam" id="PF07690">
    <property type="entry name" value="MFS_1"/>
    <property type="match status" value="1"/>
</dbReference>
<feature type="transmembrane region" description="Helical" evidence="6">
    <location>
        <begin position="246"/>
        <end position="267"/>
    </location>
</feature>
<dbReference type="SUPFAM" id="SSF103473">
    <property type="entry name" value="MFS general substrate transporter"/>
    <property type="match status" value="1"/>
</dbReference>
<feature type="transmembrane region" description="Helical" evidence="6">
    <location>
        <begin position="395"/>
        <end position="414"/>
    </location>
</feature>
<evidence type="ECO:0000256" key="2">
    <source>
        <dbReference type="ARBA" id="ARBA00022475"/>
    </source>
</evidence>
<dbReference type="GO" id="GO:0005886">
    <property type="term" value="C:plasma membrane"/>
    <property type="evidence" value="ECO:0007669"/>
    <property type="project" value="UniProtKB-SubCell"/>
</dbReference>
<comment type="caution">
    <text evidence="8">The sequence shown here is derived from an EMBL/GenBank/DDBJ whole genome shotgun (WGS) entry which is preliminary data.</text>
</comment>
<keyword evidence="3 6" id="KW-0812">Transmembrane</keyword>
<proteinExistence type="predicted"/>
<reference evidence="8 9" key="1">
    <citation type="submission" date="2017-08" db="EMBL/GenBank/DDBJ databases">
        <title>Infants hospitalized years apart are colonized by the same room-sourced microbial strains.</title>
        <authorList>
            <person name="Brooks B."/>
            <person name="Olm M.R."/>
            <person name="Firek B.A."/>
            <person name="Baker R."/>
            <person name="Thomas B.C."/>
            <person name="Morowitz M.J."/>
            <person name="Banfield J.F."/>
        </authorList>
    </citation>
    <scope>NUCLEOTIDE SEQUENCE [LARGE SCALE GENOMIC DNA]</scope>
    <source>
        <strain evidence="8">S2_003_000_R2_4</strain>
    </source>
</reference>
<dbReference type="GO" id="GO:0015535">
    <property type="term" value="F:fucose:proton symporter activity"/>
    <property type="evidence" value="ECO:0007669"/>
    <property type="project" value="InterPro"/>
</dbReference>
<feature type="transmembrane region" description="Helical" evidence="6">
    <location>
        <begin position="282"/>
        <end position="300"/>
    </location>
</feature>
<dbReference type="InterPro" id="IPR005275">
    <property type="entry name" value="Lfuc_symporter_FucP"/>
</dbReference>
<feature type="transmembrane region" description="Helical" evidence="6">
    <location>
        <begin position="7"/>
        <end position="26"/>
    </location>
</feature>
<feature type="transmembrane region" description="Helical" evidence="6">
    <location>
        <begin position="78"/>
        <end position="96"/>
    </location>
</feature>
<keyword evidence="4 6" id="KW-1133">Transmembrane helix</keyword>
<dbReference type="PANTHER" id="PTHR43702:SF11">
    <property type="entry name" value="L-FUCOSE-PROTON SYMPORTER"/>
    <property type="match status" value="1"/>
</dbReference>
<sequence>MTRTRQDGTFLTQAIIIALFFLWGVANNLNDVLIPHLKKAFFLSDLQSGLVQSAFYLGYFFLALPASIVMRRYGYKTAVLVGLSLFGLGALMFYPASAALEYPLFLAALFVIASGLAFLETSANPLITVLGDPATSERRLNFAQAFNPLGSITAVFLGGHFILSGVEPTKAQFDAMSAAQLAAFQAHEARSTQIPYLVIAAVVLGWAALVALTRFPAAATRPPPEDVANAPSAGAAIAALFRRPRFLFGVAAQFFYVGAQVGVWSYMIRYAQHEVGLGEKAAAAYLTWSLVGFMAGRFVGTAAMGKISPTKLMAVFAAINAVLTLFAALAGGEPGLLALAATSFFMSIMFPTIFATTIKGLGPLTKTGSSFLVMAIIGGAVFTALMGAISDLSAINYAILVPSACFAVVAAYGLSAARAAASMDSTNAQEAPLA</sequence>
<feature type="transmembrane region" description="Helical" evidence="6">
    <location>
        <begin position="46"/>
        <end position="66"/>
    </location>
</feature>
<name>A0A2W5WHS3_9CAUL</name>
<dbReference type="AlphaFoldDB" id="A0A2W5WHS3"/>
<gene>
    <name evidence="8" type="primary">fucP</name>
    <name evidence="8" type="ORF">DI526_13930</name>
</gene>
<dbReference type="InterPro" id="IPR011701">
    <property type="entry name" value="MFS"/>
</dbReference>
<feature type="transmembrane region" description="Helical" evidence="6">
    <location>
        <begin position="336"/>
        <end position="358"/>
    </location>
</feature>
<evidence type="ECO:0000256" key="6">
    <source>
        <dbReference type="SAM" id="Phobius"/>
    </source>
</evidence>
<organism evidence="8 9">
    <name type="scientific">Caulobacter segnis</name>
    <dbReference type="NCBI Taxonomy" id="88688"/>
    <lineage>
        <taxon>Bacteria</taxon>
        <taxon>Pseudomonadati</taxon>
        <taxon>Pseudomonadota</taxon>
        <taxon>Alphaproteobacteria</taxon>
        <taxon>Caulobacterales</taxon>
        <taxon>Caulobacteraceae</taxon>
        <taxon>Caulobacter</taxon>
    </lineage>
</organism>
<feature type="transmembrane region" description="Helical" evidence="6">
    <location>
        <begin position="140"/>
        <end position="163"/>
    </location>
</feature>